<evidence type="ECO:0000256" key="2">
    <source>
        <dbReference type="ARBA" id="ARBA00022723"/>
    </source>
</evidence>
<dbReference type="SUPFAM" id="SSF88713">
    <property type="entry name" value="Glycoside hydrolase/deacetylase"/>
    <property type="match status" value="1"/>
</dbReference>
<dbReference type="InterPro" id="IPR011682">
    <property type="entry name" value="Glyco_hydro_38_C"/>
</dbReference>
<evidence type="ECO:0000256" key="3">
    <source>
        <dbReference type="ARBA" id="ARBA00022801"/>
    </source>
</evidence>
<dbReference type="InterPro" id="IPR028995">
    <property type="entry name" value="Glyco_hydro_57/38_cen_sf"/>
</dbReference>
<dbReference type="GO" id="GO:0004559">
    <property type="term" value="F:alpha-mannosidase activity"/>
    <property type="evidence" value="ECO:0007669"/>
    <property type="project" value="InterPro"/>
</dbReference>
<keyword evidence="2" id="KW-0479">Metal-binding</keyword>
<dbReference type="FunFam" id="3.20.110.10:FF:000002">
    <property type="entry name" value="alpha-mannosidase 2C1 isoform X1"/>
    <property type="match status" value="1"/>
</dbReference>
<evidence type="ECO:0000256" key="1">
    <source>
        <dbReference type="ARBA" id="ARBA00009792"/>
    </source>
</evidence>
<dbReference type="SUPFAM" id="SSF74650">
    <property type="entry name" value="Galactose mutarotase-like"/>
    <property type="match status" value="1"/>
</dbReference>
<dbReference type="Gene3D" id="2.70.98.30">
    <property type="entry name" value="Golgi alpha-mannosidase II, domain 4"/>
    <property type="match status" value="1"/>
</dbReference>
<dbReference type="InterPro" id="IPR000602">
    <property type="entry name" value="Glyco_hydro_38_N"/>
</dbReference>
<dbReference type="Pfam" id="PF22907">
    <property type="entry name" value="Ams1-like_1st"/>
    <property type="match status" value="1"/>
</dbReference>
<dbReference type="SUPFAM" id="SSF88688">
    <property type="entry name" value="Families 57/38 glycoside transferase middle domain"/>
    <property type="match status" value="1"/>
</dbReference>
<feature type="domain" description="Glycoside hydrolase family 38 central" evidence="5">
    <location>
        <begin position="521"/>
        <end position="599"/>
    </location>
</feature>
<accession>A0A7D5BXA3</accession>
<dbReference type="Proteomes" id="UP000551316">
    <property type="component" value="Unassembled WGS sequence"/>
</dbReference>
<dbReference type="Gene3D" id="2.60.40.2220">
    <property type="match status" value="1"/>
</dbReference>
<evidence type="ECO:0000313" key="7">
    <source>
        <dbReference type="Proteomes" id="UP000551316"/>
    </source>
</evidence>
<dbReference type="Pfam" id="PF09261">
    <property type="entry name" value="Alpha-mann_mid"/>
    <property type="match status" value="1"/>
</dbReference>
<dbReference type="Pfam" id="PF01074">
    <property type="entry name" value="Glyco_hydro_38N"/>
    <property type="match status" value="1"/>
</dbReference>
<sequence length="1006" mass="112975">MASNDEKVFHRVERALSEQLAKALYRDSAAVEIAAWAVHDEPVPFSVAREAEYQVFHVGDQWGSPWDTWWLRVDGEVPQTWSKAEQCEPELVVRLTENSSTAIGFQAEGLVYDSEGRIVKAVEPMNSWVPVPKPGHGFRYYIEAAANPDINQDAGSFAPTTLGSRDSKNMPELYRLSTLELRLRDIEVWHLIQELKVLSGLARELDGDRTRHADIMMALERSMETLDPSNIAGTAVDARACLAPVLSDPASDRAHIVHAVGQAHIDTAWLWPFRETKRKVARTFSNVVDLQHRGDKFVFAASSAQQYQWLKQKYPDLFARVKEMIAKGTFIPIGGMWVECDANLPSGESLTRQFLYGTKFFRHEFGELQPVAWLPDSFGYSATLPQIVRLAGNRYFLTQKISWNDTNRFPHNTFLWRGIDGTEVFTHFPPSDTYSAEMTPEEIAIGERHYSEKGKGRSSLMLFGWGDGGGGPTREMLEAIRLQSNLAGSPKITMSTPIEFFEQAESELEEPPVWEGELYLELHRGTYTTQKHMKMGNRRNESLLRAAEMWATTASVRTRYEYPYRQIEELWQQLLLLQFHDVLPGSSIAWVHEQSAQMHERISEETRTIIDEAIRSLVGEGTHQFYANAGPFEQLGVPAGSIKASGACASVVPEKTDEGFVFSNGRVRYVVDDRGRIVSAVDNVTGRESIDPASPANVLQLFVDFPAQWDAWDIDRSYLESPLAPAVVRTIDLEDNVLIVKGIIGNSSYTQRIWLDPDVSSLVVRTAVEWKESNRLLKLAFPSNVRSSTADSEIQYGHLTRPITENTTWDEARFETSAQRWVHVGEFGFGITVANDGSYGHDIRQIRLSDGGIGTQIRVSLLRSTHYPDPQTDVGDHVLTVSFSVGSTISEAIRQGYRLNVPSLPVCGDHEVLPLISLDGSGVIVEAVKLAEDESGDVVVRLYESLGGRSKARLHMDFEWSEVREVGLLEEECDAVRPALVNVDATASDIELELRPYQIVTLRFKR</sequence>
<dbReference type="InterPro" id="IPR041147">
    <property type="entry name" value="GH38_C"/>
</dbReference>
<dbReference type="EMBL" id="JABNND010000017">
    <property type="protein sequence ID" value="NQX51340.1"/>
    <property type="molecule type" value="Genomic_DNA"/>
</dbReference>
<dbReference type="FunFam" id="1.20.1270.50:FF:000004">
    <property type="entry name" value="alpha-mannosidase 2C1 isoform X1"/>
    <property type="match status" value="1"/>
</dbReference>
<keyword evidence="4" id="KW-0326">Glycosidase</keyword>
<dbReference type="InterPro" id="IPR037094">
    <property type="entry name" value="Glyco_hydro_38_cen_sf"/>
</dbReference>
<dbReference type="PANTHER" id="PTHR46017:SF1">
    <property type="entry name" value="ALPHA-MANNOSIDASE 2C1"/>
    <property type="match status" value="1"/>
</dbReference>
<dbReference type="RefSeq" id="WP_032743471.1">
    <property type="nucleotide sequence ID" value="NZ_CP054425.1"/>
</dbReference>
<dbReference type="Pfam" id="PF17677">
    <property type="entry name" value="Glyco_hydro38C2"/>
    <property type="match status" value="1"/>
</dbReference>
<dbReference type="PANTHER" id="PTHR46017">
    <property type="entry name" value="ALPHA-MANNOSIDASE 2C1"/>
    <property type="match status" value="1"/>
</dbReference>
<gene>
    <name evidence="6" type="ORF">HNS28_07780</name>
</gene>
<dbReference type="InterPro" id="IPR011330">
    <property type="entry name" value="Glyco_hydro/deAcase_b/a-brl"/>
</dbReference>
<dbReference type="Gene3D" id="3.20.110.10">
    <property type="entry name" value="Glycoside hydrolase 38, N terminal domain"/>
    <property type="match status" value="1"/>
</dbReference>
<dbReference type="InterPro" id="IPR011013">
    <property type="entry name" value="Gal_mutarotase_sf_dom"/>
</dbReference>
<dbReference type="GO" id="GO:0046872">
    <property type="term" value="F:metal ion binding"/>
    <property type="evidence" value="ECO:0007669"/>
    <property type="project" value="UniProtKB-KW"/>
</dbReference>
<organism evidence="6 7">
    <name type="scientific">Bifidobacterium longum subsp. infantis</name>
    <dbReference type="NCBI Taxonomy" id="1682"/>
    <lineage>
        <taxon>Bacteria</taxon>
        <taxon>Bacillati</taxon>
        <taxon>Actinomycetota</taxon>
        <taxon>Actinomycetes</taxon>
        <taxon>Bifidobacteriales</taxon>
        <taxon>Bifidobacteriaceae</taxon>
        <taxon>Bifidobacterium</taxon>
    </lineage>
</organism>
<comment type="similarity">
    <text evidence="1">Belongs to the glycosyl hydrolase 38 family.</text>
</comment>
<dbReference type="InterPro" id="IPR015341">
    <property type="entry name" value="Glyco_hydro_38_cen"/>
</dbReference>
<name>A0A7D5BXA3_BIFLI</name>
<dbReference type="Gene3D" id="1.20.1270.50">
    <property type="entry name" value="Glycoside hydrolase family 38, central domain"/>
    <property type="match status" value="1"/>
</dbReference>
<evidence type="ECO:0000313" key="6">
    <source>
        <dbReference type="EMBL" id="NQX51340.1"/>
    </source>
</evidence>
<dbReference type="GO" id="GO:0006013">
    <property type="term" value="P:mannose metabolic process"/>
    <property type="evidence" value="ECO:0007669"/>
    <property type="project" value="InterPro"/>
</dbReference>
<dbReference type="InterPro" id="IPR054723">
    <property type="entry name" value="Ams1-like_N"/>
</dbReference>
<dbReference type="Pfam" id="PF07748">
    <property type="entry name" value="Glyco_hydro_38C"/>
    <property type="match status" value="1"/>
</dbReference>
<evidence type="ECO:0000259" key="5">
    <source>
        <dbReference type="SMART" id="SM00872"/>
    </source>
</evidence>
<dbReference type="AlphaFoldDB" id="A0A7D5BXA3"/>
<dbReference type="CDD" id="cd10789">
    <property type="entry name" value="GH38N_AMII_ER_cytosolic"/>
    <property type="match status" value="1"/>
</dbReference>
<dbReference type="GO" id="GO:0030246">
    <property type="term" value="F:carbohydrate binding"/>
    <property type="evidence" value="ECO:0007669"/>
    <property type="project" value="InterPro"/>
</dbReference>
<keyword evidence="3" id="KW-0378">Hydrolase</keyword>
<dbReference type="GO" id="GO:0009313">
    <property type="term" value="P:oligosaccharide catabolic process"/>
    <property type="evidence" value="ECO:0007669"/>
    <property type="project" value="TreeGrafter"/>
</dbReference>
<reference evidence="6 7" key="1">
    <citation type="submission" date="2020-05" db="EMBL/GenBank/DDBJ databases">
        <title>Draft Genome Sequence of Bifidobacterium longum subsp. Infantis BI-G201, a Commercialization Strain.</title>
        <authorList>
            <person name="Song J."/>
            <person name="Xu Y."/>
            <person name="Han D."/>
            <person name="Teng Q."/>
            <person name="Jiang D."/>
            <person name="Liu Q."/>
        </authorList>
    </citation>
    <scope>NUCLEOTIDE SEQUENCE [LARGE SCALE GENOMIC DNA]</scope>
    <source>
        <strain evidence="6 7">BI-G201</strain>
    </source>
</reference>
<dbReference type="SMART" id="SM00872">
    <property type="entry name" value="Alpha-mann_mid"/>
    <property type="match status" value="1"/>
</dbReference>
<evidence type="ECO:0000256" key="4">
    <source>
        <dbReference type="ARBA" id="ARBA00023295"/>
    </source>
</evidence>
<proteinExistence type="inferred from homology"/>
<protein>
    <submittedName>
        <fullName evidence="6">Alpha-mannosidase</fullName>
    </submittedName>
</protein>
<comment type="caution">
    <text evidence="6">The sequence shown here is derived from an EMBL/GenBank/DDBJ whole genome shotgun (WGS) entry which is preliminary data.</text>
</comment>
<dbReference type="InterPro" id="IPR027291">
    <property type="entry name" value="Glyco_hydro_38_N_sf"/>
</dbReference>